<dbReference type="Proteomes" id="UP001211907">
    <property type="component" value="Unassembled WGS sequence"/>
</dbReference>
<keyword evidence="3" id="KW-1185">Reference proteome</keyword>
<gene>
    <name evidence="2" type="ORF">HK100_002329</name>
</gene>
<evidence type="ECO:0000313" key="2">
    <source>
        <dbReference type="EMBL" id="KAJ3135784.1"/>
    </source>
</evidence>
<feature type="compositionally biased region" description="Gly residues" evidence="1">
    <location>
        <begin position="402"/>
        <end position="414"/>
    </location>
</feature>
<feature type="compositionally biased region" description="Acidic residues" evidence="1">
    <location>
        <begin position="893"/>
        <end position="904"/>
    </location>
</feature>
<dbReference type="EMBL" id="JADGJH010000154">
    <property type="protein sequence ID" value="KAJ3135784.1"/>
    <property type="molecule type" value="Genomic_DNA"/>
</dbReference>
<feature type="region of interest" description="Disordered" evidence="1">
    <location>
        <begin position="890"/>
        <end position="912"/>
    </location>
</feature>
<evidence type="ECO:0000256" key="1">
    <source>
        <dbReference type="SAM" id="MobiDB-lite"/>
    </source>
</evidence>
<protein>
    <submittedName>
        <fullName evidence="2">Uncharacterized protein</fullName>
    </submittedName>
</protein>
<comment type="caution">
    <text evidence="2">The sequence shown here is derived from an EMBL/GenBank/DDBJ whole genome shotgun (WGS) entry which is preliminary data.</text>
</comment>
<feature type="region of interest" description="Disordered" evidence="1">
    <location>
        <begin position="578"/>
        <end position="626"/>
    </location>
</feature>
<name>A0AAD5XJI7_9FUNG</name>
<reference evidence="2" key="1">
    <citation type="submission" date="2020-05" db="EMBL/GenBank/DDBJ databases">
        <title>Phylogenomic resolution of chytrid fungi.</title>
        <authorList>
            <person name="Stajich J.E."/>
            <person name="Amses K."/>
            <person name="Simmons R."/>
            <person name="Seto K."/>
            <person name="Myers J."/>
            <person name="Bonds A."/>
            <person name="Quandt C.A."/>
            <person name="Barry K."/>
            <person name="Liu P."/>
            <person name="Grigoriev I."/>
            <person name="Longcore J.E."/>
            <person name="James T.Y."/>
        </authorList>
    </citation>
    <scope>NUCLEOTIDE SEQUENCE</scope>
    <source>
        <strain evidence="2">JEL0513</strain>
    </source>
</reference>
<proteinExistence type="predicted"/>
<feature type="compositionally biased region" description="Low complexity" evidence="1">
    <location>
        <begin position="225"/>
        <end position="234"/>
    </location>
</feature>
<feature type="region of interest" description="Disordered" evidence="1">
    <location>
        <begin position="157"/>
        <end position="198"/>
    </location>
</feature>
<feature type="region of interest" description="Disordered" evidence="1">
    <location>
        <begin position="84"/>
        <end position="141"/>
    </location>
</feature>
<sequence length="1199" mass="128423">MTSSQHERRQLPDNFDVLGSALNVAKTISTITNTADAQKQQLHNSKLAVLRLYKNTFTDSHLRTAVLEHLREYRGQRLTEVEKTEVVNGPGADGQRRRQEEEVGAGSDVDDSEHGEDARSARLVKRRQQKPERKMKAKLRRREDDDAMFWCSVAAGAESDDNGDAGNDTLVRRRTRPTPASDRPCGSFGNSNNSKKTPVLVKIQEDNHSSSNRVRRLDFLEASLSDGGDTTSGGAVSDPEPGPQIEEAASKQVDEDSDMSEDILMPSSKLFSAAVVARIASRNEEATSFSLSTPKPKSMHSILAQQLEEYTTIDTVPPTPMATGSLGQRNHLLSRRIFLPSAAATAASRVKAETQLEKGTEPEKKKKFDAVATQASEDVFEAGPVQPLEMGRLRRRRNTEIGGDGGGGGGGDGGSEISFVGGEDSNDDDDGGGGGSRHSLASGSTDEANANNAVFGAATLMGGGGGGGERGGADIVRQPLVPSAAEAQRLFGPARQSNSTASANAGAVFPFAGSAAFTFSLPALHRRDNHHRAEQQQQQQQPTAPEVAPVKESVETPLQTLRRLLFETKELVNDLLDTGATSASTPPQPPQQQPSSPPTRRLTAQSATSISASTTATSTSTPTPATTLHETAARVDRQLAFLMANSAAAADDATLPQSQLAKHELLAALLANLRNAKLNAQPTSANSVPSPRSYPSYASAVVRSPPLVNNNINIASNNNPFAQPHLGGQIAASVFSSAQLASLSTPADSQSLQYDIYYQTTPNGPGVGIDTVFSDDFFEIERRVAVLERVVGSSAASSALLSFESSANASSLSSSSSSTQQQHQQSLLDEIAELDSTLTLLTTPHALARLSRRVQTITGQIERTVNLRRRIISDQQKLLKRRARLDSRTIFDSDTDDESDEETLEEKRNPAPRGEAAVNELVEHEMEQRRAEDERRVGYLFSTLTDRLDPMASTIPLLAQRLKGLKLLNAEISGTAVRETLTQVETEQDGLISEKFEKVNHAMAKIRVSIRQGAKIGYKRFEGIERGVHELVNVIDERFGVIPPDDEGLPPPAPLPITAMLQDSPARNFFSSVSLVKDPSSTSGKIIPDAPQLLDPEEDTGLILSAGPTNAIVTAAANIPIATTTIKTATINTTTIPATSASPVQQIESPTDLNDHELVAEPEAEGGSAHGTDLGIQSDSSRGVHESDSGFEVIDNWDS</sequence>
<organism evidence="2 3">
    <name type="scientific">Physocladia obscura</name>
    <dbReference type="NCBI Taxonomy" id="109957"/>
    <lineage>
        <taxon>Eukaryota</taxon>
        <taxon>Fungi</taxon>
        <taxon>Fungi incertae sedis</taxon>
        <taxon>Chytridiomycota</taxon>
        <taxon>Chytridiomycota incertae sedis</taxon>
        <taxon>Chytridiomycetes</taxon>
        <taxon>Chytridiales</taxon>
        <taxon>Chytriomycetaceae</taxon>
        <taxon>Physocladia</taxon>
    </lineage>
</organism>
<feature type="region of interest" description="Disordered" evidence="1">
    <location>
        <begin position="528"/>
        <end position="553"/>
    </location>
</feature>
<feature type="region of interest" description="Disordered" evidence="1">
    <location>
        <begin position="378"/>
        <end position="446"/>
    </location>
</feature>
<feature type="compositionally biased region" description="Pro residues" evidence="1">
    <location>
        <begin position="586"/>
        <end position="597"/>
    </location>
</feature>
<feature type="region of interest" description="Disordered" evidence="1">
    <location>
        <begin position="1155"/>
        <end position="1199"/>
    </location>
</feature>
<feature type="region of interest" description="Disordered" evidence="1">
    <location>
        <begin position="223"/>
        <end position="259"/>
    </location>
</feature>
<feature type="compositionally biased region" description="Low complexity" evidence="1">
    <location>
        <begin position="603"/>
        <end position="626"/>
    </location>
</feature>
<dbReference type="AlphaFoldDB" id="A0AAD5XJI7"/>
<evidence type="ECO:0000313" key="3">
    <source>
        <dbReference type="Proteomes" id="UP001211907"/>
    </source>
</evidence>
<accession>A0AAD5XJI7</accession>